<proteinExistence type="predicted"/>
<dbReference type="PANTHER" id="PTHR40265:SF1">
    <property type="entry name" value="GLYOXALASE-LIKE DOMAIN-CONTAINING PROTEIN"/>
    <property type="match status" value="1"/>
</dbReference>
<organism evidence="2 3">
    <name type="scientific">Pyronema omphalodes (strain CBS 100304)</name>
    <name type="common">Pyronema confluens</name>
    <dbReference type="NCBI Taxonomy" id="1076935"/>
    <lineage>
        <taxon>Eukaryota</taxon>
        <taxon>Fungi</taxon>
        <taxon>Dikarya</taxon>
        <taxon>Ascomycota</taxon>
        <taxon>Pezizomycotina</taxon>
        <taxon>Pezizomycetes</taxon>
        <taxon>Pezizales</taxon>
        <taxon>Pyronemataceae</taxon>
        <taxon>Pyronema</taxon>
    </lineage>
</organism>
<gene>
    <name evidence="2" type="ORF">PCON_12889</name>
</gene>
<dbReference type="Proteomes" id="UP000018144">
    <property type="component" value="Unassembled WGS sequence"/>
</dbReference>
<dbReference type="AlphaFoldDB" id="U4LJK9"/>
<evidence type="ECO:0000313" key="2">
    <source>
        <dbReference type="EMBL" id="CCX32269.1"/>
    </source>
</evidence>
<protein>
    <recommendedName>
        <fullName evidence="1">Glyoxalase-like domain-containing protein</fullName>
    </recommendedName>
</protein>
<dbReference type="EMBL" id="HF935795">
    <property type="protein sequence ID" value="CCX32269.1"/>
    <property type="molecule type" value="Genomic_DNA"/>
</dbReference>
<evidence type="ECO:0000259" key="1">
    <source>
        <dbReference type="Pfam" id="PF13468"/>
    </source>
</evidence>
<dbReference type="InterPro" id="IPR025870">
    <property type="entry name" value="Glyoxalase-like_dom"/>
</dbReference>
<name>U4LJK9_PYROM</name>
<feature type="domain" description="Glyoxalase-like" evidence="1">
    <location>
        <begin position="18"/>
        <end position="202"/>
    </location>
</feature>
<evidence type="ECO:0000313" key="3">
    <source>
        <dbReference type="Proteomes" id="UP000018144"/>
    </source>
</evidence>
<dbReference type="PANTHER" id="PTHR40265">
    <property type="entry name" value="BLL2707 PROTEIN"/>
    <property type="match status" value="1"/>
</dbReference>
<reference evidence="2 3" key="1">
    <citation type="journal article" date="2013" name="PLoS Genet.">
        <title>The genome and development-dependent transcriptomes of Pyronema confluens: a window into fungal evolution.</title>
        <authorList>
            <person name="Traeger S."/>
            <person name="Altegoer F."/>
            <person name="Freitag M."/>
            <person name="Gabaldon T."/>
            <person name="Kempken F."/>
            <person name="Kumar A."/>
            <person name="Marcet-Houben M."/>
            <person name="Poggeler S."/>
            <person name="Stajich J.E."/>
            <person name="Nowrousian M."/>
        </authorList>
    </citation>
    <scope>NUCLEOTIDE SEQUENCE [LARGE SCALE GENOMIC DNA]</scope>
    <source>
        <strain evidence="3">CBS 100304</strain>
        <tissue evidence="2">Vegetative mycelium</tissue>
    </source>
</reference>
<sequence>MVETVPITSMGSMAIPQIDHVVLLLPYKDLMRPPPWIARNFIVTPGGRSKDGQIENRLIMFEDGSYIELIAFINDSTYLRNDHPYGTKHHGLIDFALTTPGTLDYTSLHRRITRCNSRIRINYSVPVERGRKNPGGAEIRYTITAPEPSITTQHNSHGQIPLWCHDLTPRDRRVPLTMDNTDHPCGAIGIAQLTLRVHASSKADYTDLYSAIMGTTPVWRLGNAMLPLDTPETLPDVPRPWLVVEGPQNGEDEVELSRRGVGISEIFLRVGRKGERGPARESIREEGVMIHFSYLP</sequence>
<dbReference type="InterPro" id="IPR029068">
    <property type="entry name" value="Glyas_Bleomycin-R_OHBP_Dase"/>
</dbReference>
<accession>U4LJK9</accession>
<dbReference type="Pfam" id="PF13468">
    <property type="entry name" value="Glyoxalase_3"/>
    <property type="match status" value="1"/>
</dbReference>
<dbReference type="Gene3D" id="3.10.180.10">
    <property type="entry name" value="2,3-Dihydroxybiphenyl 1,2-Dioxygenase, domain 1"/>
    <property type="match status" value="1"/>
</dbReference>
<dbReference type="eggNOG" id="ENOG502S4CM">
    <property type="taxonomic scope" value="Eukaryota"/>
</dbReference>
<dbReference type="OrthoDB" id="408973at2759"/>
<dbReference type="OMA" id="ENTIVDW"/>
<keyword evidence="3" id="KW-1185">Reference proteome</keyword>